<evidence type="ECO:0000259" key="10">
    <source>
        <dbReference type="PROSITE" id="PS51671"/>
    </source>
</evidence>
<dbReference type="Gene3D" id="1.10.3660.10">
    <property type="entry name" value="6-phosphogluconate dehydrogenase C-terminal like domain"/>
    <property type="match status" value="1"/>
</dbReference>
<dbReference type="GO" id="GO:0004665">
    <property type="term" value="F:prephenate dehydrogenase (NADP+) activity"/>
    <property type="evidence" value="ECO:0007669"/>
    <property type="project" value="InterPro"/>
</dbReference>
<dbReference type="InterPro" id="IPR003099">
    <property type="entry name" value="Prephen_DH"/>
</dbReference>
<evidence type="ECO:0000313" key="12">
    <source>
        <dbReference type="EMBL" id="CAB4697559.1"/>
    </source>
</evidence>
<keyword evidence="7" id="KW-0057">Aromatic amino acid biosynthesis</keyword>
<evidence type="ECO:0000256" key="8">
    <source>
        <dbReference type="ARBA" id="ARBA00049260"/>
    </source>
</evidence>
<keyword evidence="4" id="KW-0827">Tyrosine biosynthesis</keyword>
<dbReference type="InterPro" id="IPR046825">
    <property type="entry name" value="PDH_C"/>
</dbReference>
<dbReference type="SUPFAM" id="SSF48179">
    <property type="entry name" value="6-phosphogluconate dehydrogenase C-terminal domain-like"/>
    <property type="match status" value="1"/>
</dbReference>
<evidence type="ECO:0000256" key="1">
    <source>
        <dbReference type="ARBA" id="ARBA00005067"/>
    </source>
</evidence>
<dbReference type="Pfam" id="PF20463">
    <property type="entry name" value="PDH_C"/>
    <property type="match status" value="1"/>
</dbReference>
<dbReference type="SUPFAM" id="SSF55021">
    <property type="entry name" value="ACT-like"/>
    <property type="match status" value="1"/>
</dbReference>
<organism evidence="11">
    <name type="scientific">freshwater metagenome</name>
    <dbReference type="NCBI Taxonomy" id="449393"/>
    <lineage>
        <taxon>unclassified sequences</taxon>
        <taxon>metagenomes</taxon>
        <taxon>ecological metagenomes</taxon>
    </lineage>
</organism>
<comment type="pathway">
    <text evidence="1">Amino-acid biosynthesis; L-tyrosine biosynthesis; (4-hydroxyphenyl)pyruvate from prephenate (NAD(+) route): step 1/1.</text>
</comment>
<evidence type="ECO:0000313" key="13">
    <source>
        <dbReference type="EMBL" id="CAB4845356.1"/>
    </source>
</evidence>
<evidence type="ECO:0000256" key="3">
    <source>
        <dbReference type="ARBA" id="ARBA00016891"/>
    </source>
</evidence>
<dbReference type="GO" id="GO:0008977">
    <property type="term" value="F:prephenate dehydrogenase (NAD+) activity"/>
    <property type="evidence" value="ECO:0007669"/>
    <property type="project" value="UniProtKB-EC"/>
</dbReference>
<dbReference type="EMBL" id="CAFBAA010000058">
    <property type="protein sequence ID" value="CAB4845356.1"/>
    <property type="molecule type" value="Genomic_DNA"/>
</dbReference>
<dbReference type="SUPFAM" id="SSF51735">
    <property type="entry name" value="NAD(P)-binding Rossmann-fold domains"/>
    <property type="match status" value="1"/>
</dbReference>
<dbReference type="InterPro" id="IPR050812">
    <property type="entry name" value="Preph/Arog_dehydrog"/>
</dbReference>
<dbReference type="PROSITE" id="PS51176">
    <property type="entry name" value="PDH_ADH"/>
    <property type="match status" value="1"/>
</dbReference>
<dbReference type="Gene3D" id="3.30.70.260">
    <property type="match status" value="1"/>
</dbReference>
<dbReference type="EMBL" id="CAEZXN010000020">
    <property type="protein sequence ID" value="CAB4697559.1"/>
    <property type="molecule type" value="Genomic_DNA"/>
</dbReference>
<evidence type="ECO:0000313" key="11">
    <source>
        <dbReference type="EMBL" id="CAB4675228.1"/>
    </source>
</evidence>
<dbReference type="PANTHER" id="PTHR21363:SF0">
    <property type="entry name" value="PREPHENATE DEHYDROGENASE [NADP(+)]"/>
    <property type="match status" value="1"/>
</dbReference>
<dbReference type="Pfam" id="PF02153">
    <property type="entry name" value="PDH_N"/>
    <property type="match status" value="1"/>
</dbReference>
<dbReference type="AlphaFoldDB" id="A0A6J6MQH9"/>
<keyword evidence="6" id="KW-0520">NAD</keyword>
<comment type="catalytic activity">
    <reaction evidence="8">
        <text>prephenate + NAD(+) = 3-(4-hydroxyphenyl)pyruvate + CO2 + NADH</text>
        <dbReference type="Rhea" id="RHEA:13869"/>
        <dbReference type="ChEBI" id="CHEBI:16526"/>
        <dbReference type="ChEBI" id="CHEBI:29934"/>
        <dbReference type="ChEBI" id="CHEBI:36242"/>
        <dbReference type="ChEBI" id="CHEBI:57540"/>
        <dbReference type="ChEBI" id="CHEBI:57945"/>
        <dbReference type="EC" id="1.3.1.12"/>
    </reaction>
</comment>
<keyword evidence="5" id="KW-0560">Oxidoreductase</keyword>
<dbReference type="UniPathway" id="UPA00122">
    <property type="reaction ID" value="UER00961"/>
</dbReference>
<feature type="domain" description="Prephenate/arogenate dehydrogenase" evidence="9">
    <location>
        <begin position="1"/>
        <end position="274"/>
    </location>
</feature>
<evidence type="ECO:0000256" key="6">
    <source>
        <dbReference type="ARBA" id="ARBA00023027"/>
    </source>
</evidence>
<dbReference type="NCBIfam" id="NF005112">
    <property type="entry name" value="PRK06545.2-4"/>
    <property type="match status" value="1"/>
</dbReference>
<dbReference type="PANTHER" id="PTHR21363">
    <property type="entry name" value="PREPHENATE DEHYDROGENASE"/>
    <property type="match status" value="1"/>
</dbReference>
<dbReference type="InterPro" id="IPR036291">
    <property type="entry name" value="NAD(P)-bd_dom_sf"/>
</dbReference>
<evidence type="ECO:0000256" key="2">
    <source>
        <dbReference type="ARBA" id="ARBA00012068"/>
    </source>
</evidence>
<dbReference type="EC" id="1.3.1.12" evidence="2"/>
<reference evidence="11" key="1">
    <citation type="submission" date="2020-05" db="EMBL/GenBank/DDBJ databases">
        <authorList>
            <person name="Chiriac C."/>
            <person name="Salcher M."/>
            <person name="Ghai R."/>
            <person name="Kavagutti S V."/>
        </authorList>
    </citation>
    <scope>NUCLEOTIDE SEQUENCE</scope>
</reference>
<gene>
    <name evidence="11" type="ORF">UFOPK2342_00726</name>
    <name evidence="12" type="ORF">UFOPK2423_00969</name>
    <name evidence="13" type="ORF">UFOPK3266_01561</name>
</gene>
<dbReference type="GO" id="GO:0006571">
    <property type="term" value="P:tyrosine biosynthetic process"/>
    <property type="evidence" value="ECO:0007669"/>
    <property type="project" value="UniProtKB-UniPathway"/>
</dbReference>
<dbReference type="GO" id="GO:0070403">
    <property type="term" value="F:NAD+ binding"/>
    <property type="evidence" value="ECO:0007669"/>
    <property type="project" value="InterPro"/>
</dbReference>
<dbReference type="InterPro" id="IPR002912">
    <property type="entry name" value="ACT_dom"/>
</dbReference>
<sequence length="349" mass="36767">MKVIIAGAGFMGTSLGMAIARAGGEVRFMDRNSEHAELASARVGKTFKGVGDLFVAAVPTHSLSQVIDDAFQQNLAMSFTDLGSTKTNVQAEVETIGAAERFCGGHPMAGSERSGPTGARSDLFEGRPWVITPSEKTNPASLALVRELALSVGALPVLLTPEGHDRAVAEVSHGPQVLASLLASALQRVDDTHLAIAGQGLRDTTRIAGSHRDVWAPILSTNGAVIAAFLEPIAEDLHRVIDSLKAGDAQALGALIARGNVGRERIPGKHGSTTREYDQISVLLPDRPGQLALLFDIFGELQVNVEDISMEHSPGLPAGLLQLSLPVGRGAETVEALIERDWRAFTLSG</sequence>
<evidence type="ECO:0000256" key="4">
    <source>
        <dbReference type="ARBA" id="ARBA00022498"/>
    </source>
</evidence>
<accession>A0A6J6MQH9</accession>
<dbReference type="PROSITE" id="PS51671">
    <property type="entry name" value="ACT"/>
    <property type="match status" value="1"/>
</dbReference>
<dbReference type="EMBL" id="CAEZXB010000010">
    <property type="protein sequence ID" value="CAB4675228.1"/>
    <property type="molecule type" value="Genomic_DNA"/>
</dbReference>
<dbReference type="InterPro" id="IPR046826">
    <property type="entry name" value="PDH_N"/>
</dbReference>
<dbReference type="Gene3D" id="3.40.50.720">
    <property type="entry name" value="NAD(P)-binding Rossmann-like Domain"/>
    <property type="match status" value="1"/>
</dbReference>
<dbReference type="InterPro" id="IPR008927">
    <property type="entry name" value="6-PGluconate_DH-like_C_sf"/>
</dbReference>
<feature type="domain" description="ACT" evidence="10">
    <location>
        <begin position="279"/>
        <end position="349"/>
    </location>
</feature>
<evidence type="ECO:0000259" key="9">
    <source>
        <dbReference type="PROSITE" id="PS51176"/>
    </source>
</evidence>
<keyword evidence="7" id="KW-0028">Amino-acid biosynthesis</keyword>
<proteinExistence type="predicted"/>
<evidence type="ECO:0000256" key="5">
    <source>
        <dbReference type="ARBA" id="ARBA00023002"/>
    </source>
</evidence>
<protein>
    <recommendedName>
        <fullName evidence="3">Prephenate dehydrogenase</fullName>
        <ecNumber evidence="2">1.3.1.12</ecNumber>
    </recommendedName>
</protein>
<name>A0A6J6MQH9_9ZZZZ</name>
<dbReference type="InterPro" id="IPR045865">
    <property type="entry name" value="ACT-like_dom_sf"/>
</dbReference>
<evidence type="ECO:0000256" key="7">
    <source>
        <dbReference type="ARBA" id="ARBA00023141"/>
    </source>
</evidence>